<dbReference type="Proteomes" id="UP000827872">
    <property type="component" value="Linkage Group LG02"/>
</dbReference>
<dbReference type="EMBL" id="CM037615">
    <property type="protein sequence ID" value="KAH8014538.1"/>
    <property type="molecule type" value="Genomic_DNA"/>
</dbReference>
<reference evidence="1" key="1">
    <citation type="submission" date="2021-08" db="EMBL/GenBank/DDBJ databases">
        <title>The first chromosome-level gecko genome reveals the dynamic sex chromosomes of Neotropical dwarf geckos (Sphaerodactylidae: Sphaerodactylus).</title>
        <authorList>
            <person name="Pinto B.J."/>
            <person name="Keating S.E."/>
            <person name="Gamble T."/>
        </authorList>
    </citation>
    <scope>NUCLEOTIDE SEQUENCE</scope>
    <source>
        <strain evidence="1">TG3544</strain>
    </source>
</reference>
<comment type="caution">
    <text evidence="1">The sequence shown here is derived from an EMBL/GenBank/DDBJ whole genome shotgun (WGS) entry which is preliminary data.</text>
</comment>
<accession>A0ACB8G4A5</accession>
<sequence length="176" mass="19379">MQDDGPAVCRQPLVTVVPSLPRAASIEWHVMAVVDEHQQRKTFVLMKSSENYHIKCEAIQSSTACSAAVVISFSLSPPSAATINLDIALHDTVDVFKQAFKKLSEDHDITPLGFRTFYQNSVVEMEPLRTDTTVSILEGIAATACPVLKDIFHLVQPKHVDNIFGQPVSLDLTFSD</sequence>
<keyword evidence="2" id="KW-1185">Reference proteome</keyword>
<proteinExistence type="predicted"/>
<gene>
    <name evidence="1" type="ORF">K3G42_029850</name>
</gene>
<evidence type="ECO:0000313" key="2">
    <source>
        <dbReference type="Proteomes" id="UP000827872"/>
    </source>
</evidence>
<name>A0ACB8G4A5_9SAUR</name>
<evidence type="ECO:0000313" key="1">
    <source>
        <dbReference type="EMBL" id="KAH8014538.1"/>
    </source>
</evidence>
<protein>
    <submittedName>
        <fullName evidence="1">Uncharacterized protein</fullName>
    </submittedName>
</protein>
<organism evidence="1 2">
    <name type="scientific">Sphaerodactylus townsendi</name>
    <dbReference type="NCBI Taxonomy" id="933632"/>
    <lineage>
        <taxon>Eukaryota</taxon>
        <taxon>Metazoa</taxon>
        <taxon>Chordata</taxon>
        <taxon>Craniata</taxon>
        <taxon>Vertebrata</taxon>
        <taxon>Euteleostomi</taxon>
        <taxon>Lepidosauria</taxon>
        <taxon>Squamata</taxon>
        <taxon>Bifurcata</taxon>
        <taxon>Gekkota</taxon>
        <taxon>Sphaerodactylidae</taxon>
        <taxon>Sphaerodactylus</taxon>
    </lineage>
</organism>